<feature type="domain" description="HTH tetR-type" evidence="5">
    <location>
        <begin position="9"/>
        <end position="69"/>
    </location>
</feature>
<accession>A0A1X0D720</accession>
<dbReference type="AlphaFoldDB" id="A0A1X0D720"/>
<dbReference type="Proteomes" id="UP000192772">
    <property type="component" value="Unassembled WGS sequence"/>
</dbReference>
<dbReference type="Gene3D" id="1.10.357.10">
    <property type="entry name" value="Tetracycline Repressor, domain 2"/>
    <property type="match status" value="1"/>
</dbReference>
<dbReference type="Pfam" id="PF00440">
    <property type="entry name" value="TetR_N"/>
    <property type="match status" value="1"/>
</dbReference>
<evidence type="ECO:0000256" key="1">
    <source>
        <dbReference type="ARBA" id="ARBA00023015"/>
    </source>
</evidence>
<keyword evidence="1" id="KW-0805">Transcription regulation</keyword>
<gene>
    <name evidence="6" type="ORF">BST23_03595</name>
</gene>
<sequence>MASRGRPRTFDRTEALEHAMEVFWQHGYEGASMSDLTASMGINSPSLYAAFGSKEQLFREAVAHYDQTLGATAAAELRDRPTAQEAIAAVLRHHAAVFCDPDKPRGCMIVLAATTCTERTRSIHEHLAELRIATEDAFRARIERGIADGDVPAGTDAATVAAFYNTVNHGMAIQARDGADQTKLAAIAEAAIASWDSIIRAD</sequence>
<dbReference type="EMBL" id="MVHP01000003">
    <property type="protein sequence ID" value="ORA68184.1"/>
    <property type="molecule type" value="Genomic_DNA"/>
</dbReference>
<evidence type="ECO:0000313" key="7">
    <source>
        <dbReference type="Proteomes" id="UP000192772"/>
    </source>
</evidence>
<evidence type="ECO:0000256" key="3">
    <source>
        <dbReference type="ARBA" id="ARBA00023163"/>
    </source>
</evidence>
<organism evidence="6 7">
    <name type="scientific">Mycolicibacterium elephantis</name>
    <dbReference type="NCBI Taxonomy" id="81858"/>
    <lineage>
        <taxon>Bacteria</taxon>
        <taxon>Bacillati</taxon>
        <taxon>Actinomycetota</taxon>
        <taxon>Actinomycetes</taxon>
        <taxon>Mycobacteriales</taxon>
        <taxon>Mycobacteriaceae</taxon>
        <taxon>Mycolicibacterium</taxon>
    </lineage>
</organism>
<dbReference type="Gene3D" id="1.10.10.60">
    <property type="entry name" value="Homeodomain-like"/>
    <property type="match status" value="1"/>
</dbReference>
<feature type="DNA-binding region" description="H-T-H motif" evidence="4">
    <location>
        <begin position="32"/>
        <end position="51"/>
    </location>
</feature>
<evidence type="ECO:0000313" key="6">
    <source>
        <dbReference type="EMBL" id="ORA68184.1"/>
    </source>
</evidence>
<proteinExistence type="predicted"/>
<dbReference type="PANTHER" id="PTHR47506:SF1">
    <property type="entry name" value="HTH-TYPE TRANSCRIPTIONAL REGULATOR YJDC"/>
    <property type="match status" value="1"/>
</dbReference>
<dbReference type="RefSeq" id="WP_083042459.1">
    <property type="nucleotide sequence ID" value="NZ_JBCGVB010000018.1"/>
</dbReference>
<dbReference type="PROSITE" id="PS01081">
    <property type="entry name" value="HTH_TETR_1"/>
    <property type="match status" value="1"/>
</dbReference>
<dbReference type="PROSITE" id="PS50977">
    <property type="entry name" value="HTH_TETR_2"/>
    <property type="match status" value="1"/>
</dbReference>
<dbReference type="InterPro" id="IPR009057">
    <property type="entry name" value="Homeodomain-like_sf"/>
</dbReference>
<dbReference type="OrthoDB" id="9805134at2"/>
<dbReference type="STRING" id="81858.BST23_03595"/>
<dbReference type="InterPro" id="IPR023772">
    <property type="entry name" value="DNA-bd_HTH_TetR-type_CS"/>
</dbReference>
<evidence type="ECO:0000259" key="5">
    <source>
        <dbReference type="PROSITE" id="PS50977"/>
    </source>
</evidence>
<dbReference type="SUPFAM" id="SSF46689">
    <property type="entry name" value="Homeodomain-like"/>
    <property type="match status" value="1"/>
</dbReference>
<evidence type="ECO:0000256" key="4">
    <source>
        <dbReference type="PROSITE-ProRule" id="PRU00335"/>
    </source>
</evidence>
<dbReference type="InterPro" id="IPR036271">
    <property type="entry name" value="Tet_transcr_reg_TetR-rel_C_sf"/>
</dbReference>
<dbReference type="InterPro" id="IPR011075">
    <property type="entry name" value="TetR_C"/>
</dbReference>
<evidence type="ECO:0000256" key="2">
    <source>
        <dbReference type="ARBA" id="ARBA00023125"/>
    </source>
</evidence>
<dbReference type="GO" id="GO:0003677">
    <property type="term" value="F:DNA binding"/>
    <property type="evidence" value="ECO:0007669"/>
    <property type="project" value="UniProtKB-UniRule"/>
</dbReference>
<comment type="caution">
    <text evidence="6">The sequence shown here is derived from an EMBL/GenBank/DDBJ whole genome shotgun (WGS) entry which is preliminary data.</text>
</comment>
<dbReference type="SUPFAM" id="SSF48498">
    <property type="entry name" value="Tetracyclin repressor-like, C-terminal domain"/>
    <property type="match status" value="1"/>
</dbReference>
<reference evidence="6 7" key="1">
    <citation type="submission" date="2017-02" db="EMBL/GenBank/DDBJ databases">
        <title>The new phylogeny of genus Mycobacterium.</title>
        <authorList>
            <person name="Tortoli E."/>
            <person name="Trovato A."/>
            <person name="Cirillo D.M."/>
        </authorList>
    </citation>
    <scope>NUCLEOTIDE SEQUENCE [LARGE SCALE GENOMIC DNA]</scope>
    <source>
        <strain evidence="6 7">FI-09383</strain>
    </source>
</reference>
<dbReference type="InterPro" id="IPR001647">
    <property type="entry name" value="HTH_TetR"/>
</dbReference>
<keyword evidence="2 4" id="KW-0238">DNA-binding</keyword>
<name>A0A1X0D720_9MYCO</name>
<protein>
    <submittedName>
        <fullName evidence="6">TetR family transcriptional regulator</fullName>
    </submittedName>
</protein>
<dbReference type="PANTHER" id="PTHR47506">
    <property type="entry name" value="TRANSCRIPTIONAL REGULATORY PROTEIN"/>
    <property type="match status" value="1"/>
</dbReference>
<dbReference type="Pfam" id="PF16925">
    <property type="entry name" value="TetR_C_13"/>
    <property type="match status" value="1"/>
</dbReference>
<keyword evidence="3" id="KW-0804">Transcription</keyword>